<name>A0A381WQX0_9ZZZZ</name>
<dbReference type="GO" id="GO:0000309">
    <property type="term" value="F:nicotinamide-nucleotide adenylyltransferase activity"/>
    <property type="evidence" value="ECO:0007669"/>
    <property type="project" value="TreeGrafter"/>
</dbReference>
<dbReference type="Gene3D" id="3.40.50.620">
    <property type="entry name" value="HUPs"/>
    <property type="match status" value="1"/>
</dbReference>
<dbReference type="GO" id="GO:0005737">
    <property type="term" value="C:cytoplasm"/>
    <property type="evidence" value="ECO:0007669"/>
    <property type="project" value="TreeGrafter"/>
</dbReference>
<evidence type="ECO:0000259" key="1">
    <source>
        <dbReference type="Pfam" id="PF01467"/>
    </source>
</evidence>
<dbReference type="GO" id="GO:0005634">
    <property type="term" value="C:nucleus"/>
    <property type="evidence" value="ECO:0007669"/>
    <property type="project" value="TreeGrafter"/>
</dbReference>
<gene>
    <name evidence="2" type="ORF">METZ01_LOCUS107472</name>
</gene>
<feature type="domain" description="Cytidyltransferase-like" evidence="1">
    <location>
        <begin position="204"/>
        <end position="364"/>
    </location>
</feature>
<proteinExistence type="predicted"/>
<dbReference type="GO" id="GO:0016887">
    <property type="term" value="F:ATP hydrolysis activity"/>
    <property type="evidence" value="ECO:0007669"/>
    <property type="project" value="TreeGrafter"/>
</dbReference>
<dbReference type="EMBL" id="UINC01012515">
    <property type="protein sequence ID" value="SVA54618.1"/>
    <property type="molecule type" value="Genomic_DNA"/>
</dbReference>
<sequence>MTDQIEIIKKIHNSPFRFVIVSSGGGTNAISNILKVPGASQSVLEAHVPYAKESIDHYLLKEPDHYCSLDTTLSIAAKAYSAAKKIDRNSHPKNLLGIAVTASLATNYTKKGDHKFFIAIQTHDYSKSYSYSFIKGELSREEEEIVVTKHIIKSLADACSIKSEDPIKSSNLIIKEVKANKNWIKLVDNKINYDSSTSRIPELIFPGSFNPFHSGHRKMSKLAENKTGLGLVYEICIQNADKPPMSYHEIERVLSQFDEHHQWVLTKAGKFTDKAALFPNAVFIIGADTLTRMLDEKFYLNYKDMLEQLDLFNSHNINFLVFGRKIQSNFISLDYLSIPEHIKKRFTGFGEEIFRDDISSTFLRKEMK</sequence>
<protein>
    <recommendedName>
        <fullName evidence="1">Cytidyltransferase-like domain-containing protein</fullName>
    </recommendedName>
</protein>
<dbReference type="InterPro" id="IPR004821">
    <property type="entry name" value="Cyt_trans-like"/>
</dbReference>
<accession>A0A381WQX0</accession>
<reference evidence="2" key="1">
    <citation type="submission" date="2018-05" db="EMBL/GenBank/DDBJ databases">
        <authorList>
            <person name="Lanie J.A."/>
            <person name="Ng W.-L."/>
            <person name="Kazmierczak K.M."/>
            <person name="Andrzejewski T.M."/>
            <person name="Davidsen T.M."/>
            <person name="Wayne K.J."/>
            <person name="Tettelin H."/>
            <person name="Glass J.I."/>
            <person name="Rusch D."/>
            <person name="Podicherti R."/>
            <person name="Tsui H.-C.T."/>
            <person name="Winkler M.E."/>
        </authorList>
    </citation>
    <scope>NUCLEOTIDE SEQUENCE</scope>
</reference>
<dbReference type="AlphaFoldDB" id="A0A381WQX0"/>
<dbReference type="Pfam" id="PF01467">
    <property type="entry name" value="CTP_transf_like"/>
    <property type="match status" value="1"/>
</dbReference>
<organism evidence="2">
    <name type="scientific">marine metagenome</name>
    <dbReference type="NCBI Taxonomy" id="408172"/>
    <lineage>
        <taxon>unclassified sequences</taxon>
        <taxon>metagenomes</taxon>
        <taxon>ecological metagenomes</taxon>
    </lineage>
</organism>
<dbReference type="PANTHER" id="PTHR31285">
    <property type="entry name" value="NICOTINAMIDE MONONUCLEOTIDE ADENYLYLTRANSFERASE"/>
    <property type="match status" value="1"/>
</dbReference>
<evidence type="ECO:0000313" key="2">
    <source>
        <dbReference type="EMBL" id="SVA54618.1"/>
    </source>
</evidence>
<dbReference type="InterPro" id="IPR014729">
    <property type="entry name" value="Rossmann-like_a/b/a_fold"/>
</dbReference>
<dbReference type="PANTHER" id="PTHR31285:SF0">
    <property type="entry name" value="NICOTINAMIDE MONONUCLEOTIDE ADENYLYLTRANSFERASE"/>
    <property type="match status" value="1"/>
</dbReference>
<dbReference type="SUPFAM" id="SSF52374">
    <property type="entry name" value="Nucleotidylyl transferase"/>
    <property type="match status" value="1"/>
</dbReference>